<evidence type="ECO:0000313" key="3">
    <source>
        <dbReference type="Proteomes" id="UP000322225"/>
    </source>
</evidence>
<keyword evidence="3" id="KW-1185">Reference proteome</keyword>
<feature type="region of interest" description="Disordered" evidence="1">
    <location>
        <begin position="1"/>
        <end position="195"/>
    </location>
</feature>
<feature type="region of interest" description="Disordered" evidence="1">
    <location>
        <begin position="399"/>
        <end position="431"/>
    </location>
</feature>
<evidence type="ECO:0000256" key="1">
    <source>
        <dbReference type="SAM" id="MobiDB-lite"/>
    </source>
</evidence>
<accession>A0AAJ8LLL6</accession>
<dbReference type="GeneID" id="43590278"/>
<name>A0AAJ8LLL6_9TREE</name>
<sequence>MTFRDSMASNSTSSTSYPSTISSLSHSALGLTDSPLPPAKSKMTATSNTSSPSTPARSIRDIRQSSSRSSLRQEVTTNAASRLAQRSTELLRPPQHRTSQSNTKGTEGSPRSSASNGTPDKSPRVTTASPKVSNITARSQPQQLAKDRPQSTPVTHITASSASRQSTQPSRPPSSMNAMIDTQKPPTSPAGTETTMAEEWEAELVKNARNLSIRPAPVRESSARDREEQRQKDLEWEKSGVWESGRDAAREAEDRVRRDAGREIAYPPSMPRVPIRAAPTGVTSVHVGVRPRLHPSKASDSMTRNQPDPNIPPPLFSPAAGSSDLPDDTIRGSYNTRYDSALAEKAKKEYEDWLAKKNEREGGFGGEDTGGTRDWVPREREFARPGAVEGIAHSDGYAGKTVPQIEGPPEPVHSWGYPYPNPYEGQDSDHPQNPMFAAENFYAQQGYWDPSYWWGMGGYGQPVEAQAPLAEASVESGSGQATPITPEEQGYGDM</sequence>
<feature type="region of interest" description="Disordered" evidence="1">
    <location>
        <begin position="211"/>
        <end position="235"/>
    </location>
</feature>
<reference evidence="2" key="1">
    <citation type="submission" date="2017-08" db="EMBL/GenBank/DDBJ databases">
        <authorList>
            <person name="Cuomo C."/>
            <person name="Billmyre B."/>
            <person name="Heitman J."/>
        </authorList>
    </citation>
    <scope>NUCLEOTIDE SEQUENCE</scope>
    <source>
        <strain evidence="2">CBS 12478</strain>
    </source>
</reference>
<reference evidence="2" key="2">
    <citation type="submission" date="2024-01" db="EMBL/GenBank/DDBJ databases">
        <title>Comparative genomics of Cryptococcus and Kwoniella reveals pathogenesis evolution and contrasting modes of karyotype evolution via chromosome fusion or intercentromeric recombination.</title>
        <authorList>
            <person name="Coelho M.A."/>
            <person name="David-Palma M."/>
            <person name="Shea T."/>
            <person name="Bowers K."/>
            <person name="McGinley-Smith S."/>
            <person name="Mohammad A.W."/>
            <person name="Gnirke A."/>
            <person name="Yurkov A.M."/>
            <person name="Nowrousian M."/>
            <person name="Sun S."/>
            <person name="Cuomo C.A."/>
            <person name="Heitman J."/>
        </authorList>
    </citation>
    <scope>NUCLEOTIDE SEQUENCE</scope>
    <source>
        <strain evidence="2">CBS 12478</strain>
    </source>
</reference>
<feature type="compositionally biased region" description="Polar residues" evidence="1">
    <location>
        <begin position="74"/>
        <end position="88"/>
    </location>
</feature>
<gene>
    <name evidence="2" type="ORF">CI109_105298</name>
</gene>
<feature type="compositionally biased region" description="Low complexity" evidence="1">
    <location>
        <begin position="44"/>
        <end position="57"/>
    </location>
</feature>
<feature type="region of interest" description="Disordered" evidence="1">
    <location>
        <begin position="288"/>
        <end position="332"/>
    </location>
</feature>
<protein>
    <submittedName>
        <fullName evidence="2">Uncharacterized protein</fullName>
    </submittedName>
</protein>
<dbReference type="AlphaFoldDB" id="A0AAJ8LLL6"/>
<feature type="compositionally biased region" description="Low complexity" evidence="1">
    <location>
        <begin position="1"/>
        <end position="27"/>
    </location>
</feature>
<organism evidence="2 3">
    <name type="scientific">Kwoniella shandongensis</name>
    <dbReference type="NCBI Taxonomy" id="1734106"/>
    <lineage>
        <taxon>Eukaryota</taxon>
        <taxon>Fungi</taxon>
        <taxon>Dikarya</taxon>
        <taxon>Basidiomycota</taxon>
        <taxon>Agaricomycotina</taxon>
        <taxon>Tremellomycetes</taxon>
        <taxon>Tremellales</taxon>
        <taxon>Cryptococcaceae</taxon>
        <taxon>Kwoniella</taxon>
    </lineage>
</organism>
<feature type="compositionally biased region" description="Low complexity" evidence="1">
    <location>
        <begin position="158"/>
        <end position="175"/>
    </location>
</feature>
<feature type="compositionally biased region" description="Basic and acidic residues" evidence="1">
    <location>
        <begin position="221"/>
        <end position="235"/>
    </location>
</feature>
<dbReference type="KEGG" id="ksn:43590278"/>
<proteinExistence type="predicted"/>
<feature type="compositionally biased region" description="Polar residues" evidence="1">
    <location>
        <begin position="96"/>
        <end position="143"/>
    </location>
</feature>
<dbReference type="Proteomes" id="UP000322225">
    <property type="component" value="Chromosome 9"/>
</dbReference>
<feature type="region of interest" description="Disordered" evidence="1">
    <location>
        <begin position="470"/>
        <end position="494"/>
    </location>
</feature>
<evidence type="ECO:0000313" key="2">
    <source>
        <dbReference type="EMBL" id="WWD20821.1"/>
    </source>
</evidence>
<feature type="compositionally biased region" description="Polar residues" evidence="1">
    <location>
        <begin position="298"/>
        <end position="308"/>
    </location>
</feature>
<feature type="compositionally biased region" description="Low complexity" evidence="1">
    <location>
        <begin position="64"/>
        <end position="73"/>
    </location>
</feature>
<dbReference type="RefSeq" id="XP_065823715.1">
    <property type="nucleotide sequence ID" value="XM_065967643.1"/>
</dbReference>
<dbReference type="EMBL" id="CP144059">
    <property type="protein sequence ID" value="WWD20821.1"/>
    <property type="molecule type" value="Genomic_DNA"/>
</dbReference>